<dbReference type="Gene3D" id="1.25.40.10">
    <property type="entry name" value="Tetratricopeptide repeat domain"/>
    <property type="match status" value="4"/>
</dbReference>
<evidence type="ECO:0000313" key="5">
    <source>
        <dbReference type="Proteomes" id="UP000829196"/>
    </source>
</evidence>
<dbReference type="InterPro" id="IPR046960">
    <property type="entry name" value="PPR_At4g14850-like_plant"/>
</dbReference>
<evidence type="ECO:0000256" key="3">
    <source>
        <dbReference type="PROSITE-ProRule" id="PRU00708"/>
    </source>
</evidence>
<keyword evidence="5" id="KW-1185">Reference proteome</keyword>
<keyword evidence="2" id="KW-0677">Repeat</keyword>
<dbReference type="GO" id="GO:0009451">
    <property type="term" value="P:RNA modification"/>
    <property type="evidence" value="ECO:0007669"/>
    <property type="project" value="InterPro"/>
</dbReference>
<dbReference type="OrthoDB" id="185373at2759"/>
<dbReference type="NCBIfam" id="TIGR00756">
    <property type="entry name" value="PPR"/>
    <property type="match status" value="2"/>
</dbReference>
<comment type="caution">
    <text evidence="4">The sequence shown here is derived from an EMBL/GenBank/DDBJ whole genome shotgun (WGS) entry which is preliminary data.</text>
</comment>
<dbReference type="InterPro" id="IPR011990">
    <property type="entry name" value="TPR-like_helical_dom_sf"/>
</dbReference>
<dbReference type="Pfam" id="PF20431">
    <property type="entry name" value="E_motif"/>
    <property type="match status" value="1"/>
</dbReference>
<comment type="similarity">
    <text evidence="1">Belongs to the PPR family. PCMP-H subfamily.</text>
</comment>
<feature type="repeat" description="PPR" evidence="3">
    <location>
        <begin position="275"/>
        <end position="309"/>
    </location>
</feature>
<dbReference type="PROSITE" id="PS51375">
    <property type="entry name" value="PPR"/>
    <property type="match status" value="3"/>
</dbReference>
<dbReference type="AlphaFoldDB" id="A0A8T3BAW9"/>
<dbReference type="FunFam" id="1.25.40.10:FF:000690">
    <property type="entry name" value="Pentatricopeptide repeat-containing protein"/>
    <property type="match status" value="1"/>
</dbReference>
<gene>
    <name evidence="4" type="ORF">KFK09_010769</name>
</gene>
<dbReference type="EMBL" id="JAGYWB010000009">
    <property type="protein sequence ID" value="KAI0510169.1"/>
    <property type="molecule type" value="Genomic_DNA"/>
</dbReference>
<evidence type="ECO:0000313" key="4">
    <source>
        <dbReference type="EMBL" id="KAI0510169.1"/>
    </source>
</evidence>
<feature type="repeat" description="PPR" evidence="3">
    <location>
        <begin position="376"/>
        <end position="410"/>
    </location>
</feature>
<proteinExistence type="inferred from homology"/>
<dbReference type="Pfam" id="PF01535">
    <property type="entry name" value="PPR"/>
    <property type="match status" value="4"/>
</dbReference>
<dbReference type="SMR" id="A0A8T3BAW9"/>
<dbReference type="InterPro" id="IPR002885">
    <property type="entry name" value="PPR_rpt"/>
</dbReference>
<dbReference type="FunFam" id="1.25.40.10:FF:000333">
    <property type="entry name" value="Pentatricopeptide repeat-containing protein"/>
    <property type="match status" value="1"/>
</dbReference>
<evidence type="ECO:0000256" key="2">
    <source>
        <dbReference type="ARBA" id="ARBA00022737"/>
    </source>
</evidence>
<sequence length="615" mass="68670">MLAKLPTLISRALLELRSPTTLSFLKQIHALLITASFCCDAKVLGRILRSAALSLPGDINYASLLFHRIECPDISLWNNMLQGYSLRSQYDAAVSQFIEMLQNGLTPNEHTFPVLLKSLSNSSSANPTQIHAQIFKLGLEADSFVQNSLLWCYVKGCILESARKLFDEMPRRDAFSWNAMVQLHVKNHFPELGLDYFIKMRSSCAVIDEMIIVSVLNGSSMDGNIWLGRSIQAFYVESGRVKRDVFVGSALVDMYMKCGCCFDARKAFDEMPFRNVVSWTALISGYVQCNKFKEALSIFRSMLFDGPNPNQLTLSSIFIACAHLGALEQGRWVHSYMGRIGMELNSVVGSALIDMYAKCGQIDDAFSVFHRQPNKDVYSWTALINGLALHGLGIECLHLFSQMLQQGVKPNDITFLGVLGACCHGGLVHEGKIYFDRMLKVYGIKPKLEHYGCMVDLLGRAGHLEEALCFIESMPKEPSISIWGALFGACMIHRDFVLGEKVGKHIVAIKPEQSSGYLLLASLYSASKRWKEAARMRMAMRVRKVEKVAGCSWLELNGVLHEFLASDGSHAQAEGIYETLLGITLLMNLEEYGSGDDTLCLFGWEMGWQSDYLVP</sequence>
<dbReference type="Pfam" id="PF13041">
    <property type="entry name" value="PPR_2"/>
    <property type="match status" value="3"/>
</dbReference>
<dbReference type="Proteomes" id="UP000829196">
    <property type="component" value="Unassembled WGS sequence"/>
</dbReference>
<protein>
    <recommendedName>
        <fullName evidence="6">Pentatricopeptide repeat-containing protein</fullName>
    </recommendedName>
</protein>
<feature type="repeat" description="PPR" evidence="3">
    <location>
        <begin position="73"/>
        <end position="107"/>
    </location>
</feature>
<reference evidence="4" key="1">
    <citation type="journal article" date="2022" name="Front. Genet.">
        <title>Chromosome-Scale Assembly of the Dendrobium nobile Genome Provides Insights Into the Molecular Mechanism of the Biosynthesis of the Medicinal Active Ingredient of Dendrobium.</title>
        <authorList>
            <person name="Xu Q."/>
            <person name="Niu S.-C."/>
            <person name="Li K.-L."/>
            <person name="Zheng P.-J."/>
            <person name="Zhang X.-J."/>
            <person name="Jia Y."/>
            <person name="Liu Y."/>
            <person name="Niu Y.-X."/>
            <person name="Yu L.-H."/>
            <person name="Chen D.-F."/>
            <person name="Zhang G.-Q."/>
        </authorList>
    </citation>
    <scope>NUCLEOTIDE SEQUENCE</scope>
    <source>
        <tissue evidence="4">Leaf</tissue>
    </source>
</reference>
<dbReference type="SUPFAM" id="SSF48452">
    <property type="entry name" value="TPR-like"/>
    <property type="match status" value="1"/>
</dbReference>
<dbReference type="InterPro" id="IPR046848">
    <property type="entry name" value="E_motif"/>
</dbReference>
<dbReference type="GO" id="GO:0003729">
    <property type="term" value="F:mRNA binding"/>
    <property type="evidence" value="ECO:0007669"/>
    <property type="project" value="UniProtKB-ARBA"/>
</dbReference>
<dbReference type="PANTHER" id="PTHR47926">
    <property type="entry name" value="PENTATRICOPEPTIDE REPEAT-CONTAINING PROTEIN"/>
    <property type="match status" value="1"/>
</dbReference>
<name>A0A8T3BAW9_DENNO</name>
<organism evidence="4 5">
    <name type="scientific">Dendrobium nobile</name>
    <name type="common">Orchid</name>
    <dbReference type="NCBI Taxonomy" id="94219"/>
    <lineage>
        <taxon>Eukaryota</taxon>
        <taxon>Viridiplantae</taxon>
        <taxon>Streptophyta</taxon>
        <taxon>Embryophyta</taxon>
        <taxon>Tracheophyta</taxon>
        <taxon>Spermatophyta</taxon>
        <taxon>Magnoliopsida</taxon>
        <taxon>Liliopsida</taxon>
        <taxon>Asparagales</taxon>
        <taxon>Orchidaceae</taxon>
        <taxon>Epidendroideae</taxon>
        <taxon>Malaxideae</taxon>
        <taxon>Dendrobiinae</taxon>
        <taxon>Dendrobium</taxon>
    </lineage>
</organism>
<evidence type="ECO:0008006" key="6">
    <source>
        <dbReference type="Google" id="ProtNLM"/>
    </source>
</evidence>
<accession>A0A8T3BAW9</accession>
<evidence type="ECO:0000256" key="1">
    <source>
        <dbReference type="ARBA" id="ARBA00006643"/>
    </source>
</evidence>
<dbReference type="PANTHER" id="PTHR47926:SF463">
    <property type="entry name" value="PENTATRICOPEPTIDE REPEAT-CONTAINING PROTEIN"/>
    <property type="match status" value="1"/>
</dbReference>